<dbReference type="EMBL" id="JASBNA010000019">
    <property type="protein sequence ID" value="KAK7685634.1"/>
    <property type="molecule type" value="Genomic_DNA"/>
</dbReference>
<dbReference type="Proteomes" id="UP001385951">
    <property type="component" value="Unassembled WGS sequence"/>
</dbReference>
<dbReference type="AlphaFoldDB" id="A0AAW0G1S1"/>
<evidence type="ECO:0000313" key="2">
    <source>
        <dbReference type="Proteomes" id="UP001385951"/>
    </source>
</evidence>
<gene>
    <name evidence="1" type="ORF">QCA50_010978</name>
</gene>
<name>A0AAW0G1S1_9APHY</name>
<accession>A0AAW0G1S1</accession>
<proteinExistence type="predicted"/>
<evidence type="ECO:0000313" key="1">
    <source>
        <dbReference type="EMBL" id="KAK7685634.1"/>
    </source>
</evidence>
<keyword evidence="2" id="KW-1185">Reference proteome</keyword>
<comment type="caution">
    <text evidence="1">The sequence shown here is derived from an EMBL/GenBank/DDBJ whole genome shotgun (WGS) entry which is preliminary data.</text>
</comment>
<protein>
    <submittedName>
        <fullName evidence="1">Uncharacterized protein</fullName>
    </submittedName>
</protein>
<organism evidence="1 2">
    <name type="scientific">Cerrena zonata</name>
    <dbReference type="NCBI Taxonomy" id="2478898"/>
    <lineage>
        <taxon>Eukaryota</taxon>
        <taxon>Fungi</taxon>
        <taxon>Dikarya</taxon>
        <taxon>Basidiomycota</taxon>
        <taxon>Agaricomycotina</taxon>
        <taxon>Agaricomycetes</taxon>
        <taxon>Polyporales</taxon>
        <taxon>Cerrenaceae</taxon>
        <taxon>Cerrena</taxon>
    </lineage>
</organism>
<sequence length="100" mass="11587">MRTTDIMMRAVSIRTLRRSAGIPRLGIRSLNLPDTFAQTQLATFLTGVFPNVQVESPQAEFHKFITLIEFFKSVRESERRKFQVQLLTEYKIERIGAEVL</sequence>
<reference evidence="1 2" key="1">
    <citation type="submission" date="2022-09" db="EMBL/GenBank/DDBJ databases">
        <authorList>
            <person name="Palmer J.M."/>
        </authorList>
    </citation>
    <scope>NUCLEOTIDE SEQUENCE [LARGE SCALE GENOMIC DNA]</scope>
    <source>
        <strain evidence="1 2">DSM 7382</strain>
    </source>
</reference>